<dbReference type="GO" id="GO:0015074">
    <property type="term" value="P:DNA integration"/>
    <property type="evidence" value="ECO:0007669"/>
    <property type="project" value="UniProtKB-KW"/>
</dbReference>
<evidence type="ECO:0000256" key="8">
    <source>
        <dbReference type="ARBA" id="ARBA00022932"/>
    </source>
</evidence>
<evidence type="ECO:0000313" key="11">
    <source>
        <dbReference type="EMBL" id="KAJ4969193.1"/>
    </source>
</evidence>
<keyword evidence="8" id="KW-0239">DNA-directed DNA polymerase</keyword>
<evidence type="ECO:0000259" key="10">
    <source>
        <dbReference type="PROSITE" id="PS50994"/>
    </source>
</evidence>
<evidence type="ECO:0000256" key="2">
    <source>
        <dbReference type="ARBA" id="ARBA00022723"/>
    </source>
</evidence>
<dbReference type="GO" id="GO:0003676">
    <property type="term" value="F:nucleic acid binding"/>
    <property type="evidence" value="ECO:0007669"/>
    <property type="project" value="InterPro"/>
</dbReference>
<dbReference type="EMBL" id="JAMYWD010000006">
    <property type="protein sequence ID" value="KAJ4969193.1"/>
    <property type="molecule type" value="Genomic_DNA"/>
</dbReference>
<keyword evidence="12" id="KW-1185">Reference proteome</keyword>
<keyword evidence="1" id="KW-0540">Nuclease</keyword>
<dbReference type="Gene3D" id="3.30.420.10">
    <property type="entry name" value="Ribonuclease H-like superfamily/Ribonuclease H"/>
    <property type="match status" value="1"/>
</dbReference>
<dbReference type="GO" id="GO:0004519">
    <property type="term" value="F:endonuclease activity"/>
    <property type="evidence" value="ECO:0007669"/>
    <property type="project" value="UniProtKB-KW"/>
</dbReference>
<dbReference type="PANTHER" id="PTHR42648:SF11">
    <property type="entry name" value="TRANSPOSON TY4-P GAG-POL POLYPROTEIN"/>
    <property type="match status" value="1"/>
</dbReference>
<evidence type="ECO:0000256" key="7">
    <source>
        <dbReference type="ARBA" id="ARBA00022918"/>
    </source>
</evidence>
<dbReference type="GO" id="GO:0003964">
    <property type="term" value="F:RNA-directed DNA polymerase activity"/>
    <property type="evidence" value="ECO:0007669"/>
    <property type="project" value="UniProtKB-KW"/>
</dbReference>
<evidence type="ECO:0000256" key="9">
    <source>
        <dbReference type="ARBA" id="ARBA00023172"/>
    </source>
</evidence>
<organism evidence="11 12">
    <name type="scientific">Protea cynaroides</name>
    <dbReference type="NCBI Taxonomy" id="273540"/>
    <lineage>
        <taxon>Eukaryota</taxon>
        <taxon>Viridiplantae</taxon>
        <taxon>Streptophyta</taxon>
        <taxon>Embryophyta</taxon>
        <taxon>Tracheophyta</taxon>
        <taxon>Spermatophyta</taxon>
        <taxon>Magnoliopsida</taxon>
        <taxon>Proteales</taxon>
        <taxon>Proteaceae</taxon>
        <taxon>Protea</taxon>
    </lineage>
</organism>
<name>A0A9Q0QRI7_9MAGN</name>
<dbReference type="GO" id="GO:0046872">
    <property type="term" value="F:metal ion binding"/>
    <property type="evidence" value="ECO:0007669"/>
    <property type="project" value="UniProtKB-KW"/>
</dbReference>
<gene>
    <name evidence="11" type="ORF">NE237_015894</name>
</gene>
<dbReference type="InterPro" id="IPR001584">
    <property type="entry name" value="Integrase_cat-core"/>
</dbReference>
<sequence length="150" mass="17165">MTIMSKRGLLCGDHCLWGPAQVPSKGGALYFLTFSDDYFRKVLVHFLKRKSDVFKNFKKCKVLVENQTGRKIKLFRIDNGLEFCSGEFNKFCTDSGIALRVVRYTPQKNGVTEHMNMILMERARSKFLMLYSGNSNLIPMSIASSPVFFD</sequence>
<evidence type="ECO:0000313" key="12">
    <source>
        <dbReference type="Proteomes" id="UP001141806"/>
    </source>
</evidence>
<keyword evidence="2" id="KW-0479">Metal-binding</keyword>
<proteinExistence type="predicted"/>
<dbReference type="PROSITE" id="PS50994">
    <property type="entry name" value="INTEGRASE"/>
    <property type="match status" value="1"/>
</dbReference>
<keyword evidence="4" id="KW-0378">Hydrolase</keyword>
<dbReference type="InterPro" id="IPR039537">
    <property type="entry name" value="Retrotran_Ty1/copia-like"/>
</dbReference>
<dbReference type="GO" id="GO:0016787">
    <property type="term" value="F:hydrolase activity"/>
    <property type="evidence" value="ECO:0007669"/>
    <property type="project" value="UniProtKB-KW"/>
</dbReference>
<accession>A0A9Q0QRI7</accession>
<keyword evidence="3" id="KW-0255">Endonuclease</keyword>
<evidence type="ECO:0000256" key="6">
    <source>
        <dbReference type="ARBA" id="ARBA00022908"/>
    </source>
</evidence>
<dbReference type="Pfam" id="PF00665">
    <property type="entry name" value="rve"/>
    <property type="match status" value="1"/>
</dbReference>
<dbReference type="InterPro" id="IPR036397">
    <property type="entry name" value="RNaseH_sf"/>
</dbReference>
<evidence type="ECO:0000256" key="5">
    <source>
        <dbReference type="ARBA" id="ARBA00022842"/>
    </source>
</evidence>
<dbReference type="OrthoDB" id="1935865at2759"/>
<dbReference type="SUPFAM" id="SSF53098">
    <property type="entry name" value="Ribonuclease H-like"/>
    <property type="match status" value="1"/>
</dbReference>
<dbReference type="PANTHER" id="PTHR42648">
    <property type="entry name" value="TRANSPOSASE, PUTATIVE-RELATED"/>
    <property type="match status" value="1"/>
</dbReference>
<reference evidence="11" key="1">
    <citation type="journal article" date="2023" name="Plant J.">
        <title>The genome of the king protea, Protea cynaroides.</title>
        <authorList>
            <person name="Chang J."/>
            <person name="Duong T.A."/>
            <person name="Schoeman C."/>
            <person name="Ma X."/>
            <person name="Roodt D."/>
            <person name="Barker N."/>
            <person name="Li Z."/>
            <person name="Van de Peer Y."/>
            <person name="Mizrachi E."/>
        </authorList>
    </citation>
    <scope>NUCLEOTIDE SEQUENCE</scope>
    <source>
        <tissue evidence="11">Young leaves</tissue>
    </source>
</reference>
<protein>
    <recommendedName>
        <fullName evidence="10">Integrase catalytic domain-containing protein</fullName>
    </recommendedName>
</protein>
<dbReference type="GO" id="GO:0003887">
    <property type="term" value="F:DNA-directed DNA polymerase activity"/>
    <property type="evidence" value="ECO:0007669"/>
    <property type="project" value="UniProtKB-KW"/>
</dbReference>
<dbReference type="GO" id="GO:0006310">
    <property type="term" value="P:DNA recombination"/>
    <property type="evidence" value="ECO:0007669"/>
    <property type="project" value="UniProtKB-KW"/>
</dbReference>
<keyword evidence="8" id="KW-0808">Transferase</keyword>
<feature type="domain" description="Integrase catalytic" evidence="10">
    <location>
        <begin position="2"/>
        <end position="150"/>
    </location>
</feature>
<evidence type="ECO:0000256" key="1">
    <source>
        <dbReference type="ARBA" id="ARBA00022722"/>
    </source>
</evidence>
<evidence type="ECO:0000256" key="4">
    <source>
        <dbReference type="ARBA" id="ARBA00022801"/>
    </source>
</evidence>
<keyword evidence="5" id="KW-0460">Magnesium</keyword>
<dbReference type="InterPro" id="IPR012337">
    <property type="entry name" value="RNaseH-like_sf"/>
</dbReference>
<dbReference type="Proteomes" id="UP001141806">
    <property type="component" value="Unassembled WGS sequence"/>
</dbReference>
<dbReference type="AlphaFoldDB" id="A0A9Q0QRI7"/>
<keyword evidence="7" id="KW-0695">RNA-directed DNA polymerase</keyword>
<keyword evidence="8" id="KW-0548">Nucleotidyltransferase</keyword>
<keyword evidence="9" id="KW-0233">DNA recombination</keyword>
<comment type="caution">
    <text evidence="11">The sequence shown here is derived from an EMBL/GenBank/DDBJ whole genome shotgun (WGS) entry which is preliminary data.</text>
</comment>
<evidence type="ECO:0000256" key="3">
    <source>
        <dbReference type="ARBA" id="ARBA00022759"/>
    </source>
</evidence>
<keyword evidence="6" id="KW-0229">DNA integration</keyword>